<gene>
    <name evidence="1" type="ORF">COB20_00720</name>
</gene>
<evidence type="ECO:0000313" key="2">
    <source>
        <dbReference type="Proteomes" id="UP000218767"/>
    </source>
</evidence>
<name>A0A2A4XIP6_9GAMM</name>
<reference evidence="2" key="1">
    <citation type="submission" date="2017-08" db="EMBL/GenBank/DDBJ databases">
        <title>A dynamic microbial community with high functional redundancy inhabits the cold, oxic subseafloor aquifer.</title>
        <authorList>
            <person name="Tully B.J."/>
            <person name="Wheat C.G."/>
            <person name="Glazer B.T."/>
            <person name="Huber J.A."/>
        </authorList>
    </citation>
    <scope>NUCLEOTIDE SEQUENCE [LARGE SCALE GENOMIC DNA]</scope>
</reference>
<proteinExistence type="predicted"/>
<comment type="caution">
    <text evidence="1">The sequence shown here is derived from an EMBL/GenBank/DDBJ whole genome shotgun (WGS) entry which is preliminary data.</text>
</comment>
<dbReference type="EMBL" id="NVUL01000002">
    <property type="protein sequence ID" value="PCI82161.1"/>
    <property type="molecule type" value="Genomic_DNA"/>
</dbReference>
<accession>A0A2A4XIP6</accession>
<sequence>MQRKKKYKTVEEAANGISSELTDEQIDSLLEPYNIETQSSVSSEKPPGCAVRVEGFGCPFPEVEPLKLWLHVQQARECWYFKAKHDYECFITSGTENGPRFNVDKLELHIRRNKDNVDYKYSCNNTSYCNKTDKIFGTSNACGRSRVTATATFNGHIWSSKLHDLN</sequence>
<organism evidence="1 2">
    <name type="scientific">SAR86 cluster bacterium</name>
    <dbReference type="NCBI Taxonomy" id="2030880"/>
    <lineage>
        <taxon>Bacteria</taxon>
        <taxon>Pseudomonadati</taxon>
        <taxon>Pseudomonadota</taxon>
        <taxon>Gammaproteobacteria</taxon>
        <taxon>SAR86 cluster</taxon>
    </lineage>
</organism>
<dbReference type="Proteomes" id="UP000218767">
    <property type="component" value="Unassembled WGS sequence"/>
</dbReference>
<protein>
    <submittedName>
        <fullName evidence="1">Uncharacterized protein</fullName>
    </submittedName>
</protein>
<evidence type="ECO:0000313" key="1">
    <source>
        <dbReference type="EMBL" id="PCI82161.1"/>
    </source>
</evidence>
<dbReference type="AlphaFoldDB" id="A0A2A4XIP6"/>